<sequence length="101" mass="10124">MSMAGNTPEGTGHVGTLTPNQATALKQLWAALYEIQANGTVTLTHDPKLNAPPAPAVEAAPVAAGWGGGWFGSAAPAAPVEPVAEPPLTVTLEEVDLSAAD</sequence>
<keyword evidence="2" id="KW-1185">Reference proteome</keyword>
<evidence type="ECO:0000313" key="2">
    <source>
        <dbReference type="Proteomes" id="UP001194696"/>
    </source>
</evidence>
<reference evidence="1 2" key="1">
    <citation type="journal article" date="2020" name="Fungal Divers.">
        <title>Resolving the Mortierellaceae phylogeny through synthesis of multi-gene phylogenetics and phylogenomics.</title>
        <authorList>
            <person name="Vandepol N."/>
            <person name="Liber J."/>
            <person name="Desiro A."/>
            <person name="Na H."/>
            <person name="Kennedy M."/>
            <person name="Barry K."/>
            <person name="Grigoriev I.V."/>
            <person name="Miller A.N."/>
            <person name="O'Donnell K."/>
            <person name="Stajich J.E."/>
            <person name="Bonito G."/>
        </authorList>
    </citation>
    <scope>NUCLEOTIDE SEQUENCE [LARGE SCALE GENOMIC DNA]</scope>
    <source>
        <strain evidence="1 2">AD045</strain>
    </source>
</reference>
<dbReference type="EMBL" id="JAAAIM010000882">
    <property type="protein sequence ID" value="KAG0283581.1"/>
    <property type="molecule type" value="Genomic_DNA"/>
</dbReference>
<protein>
    <submittedName>
        <fullName evidence="1">Uncharacterized protein</fullName>
    </submittedName>
</protein>
<comment type="caution">
    <text evidence="1">The sequence shown here is derived from an EMBL/GenBank/DDBJ whole genome shotgun (WGS) entry which is preliminary data.</text>
</comment>
<proteinExistence type="predicted"/>
<name>A0ABQ7JRL2_9FUNG</name>
<organism evidence="1 2">
    <name type="scientific">Linnemannia gamsii</name>
    <dbReference type="NCBI Taxonomy" id="64522"/>
    <lineage>
        <taxon>Eukaryota</taxon>
        <taxon>Fungi</taxon>
        <taxon>Fungi incertae sedis</taxon>
        <taxon>Mucoromycota</taxon>
        <taxon>Mortierellomycotina</taxon>
        <taxon>Mortierellomycetes</taxon>
        <taxon>Mortierellales</taxon>
        <taxon>Mortierellaceae</taxon>
        <taxon>Linnemannia</taxon>
    </lineage>
</organism>
<accession>A0ABQ7JRL2</accession>
<feature type="non-terminal residue" evidence="1">
    <location>
        <position position="101"/>
    </location>
</feature>
<dbReference type="Proteomes" id="UP001194696">
    <property type="component" value="Unassembled WGS sequence"/>
</dbReference>
<gene>
    <name evidence="1" type="ORF">BGZ96_012020</name>
</gene>
<evidence type="ECO:0000313" key="1">
    <source>
        <dbReference type="EMBL" id="KAG0283581.1"/>
    </source>
</evidence>